<dbReference type="SUPFAM" id="SSF53271">
    <property type="entry name" value="PRTase-like"/>
    <property type="match status" value="1"/>
</dbReference>
<proteinExistence type="inferred from homology"/>
<evidence type="ECO:0000313" key="3">
    <source>
        <dbReference type="EMBL" id="OGG71445.1"/>
    </source>
</evidence>
<dbReference type="InterPro" id="IPR051910">
    <property type="entry name" value="ComF/GntX_DNA_util-trans"/>
</dbReference>
<evidence type="ECO:0000313" key="4">
    <source>
        <dbReference type="Proteomes" id="UP000179115"/>
    </source>
</evidence>
<dbReference type="Proteomes" id="UP000179115">
    <property type="component" value="Unassembled WGS sequence"/>
</dbReference>
<dbReference type="Pfam" id="PF00156">
    <property type="entry name" value="Pribosyltran"/>
    <property type="match status" value="1"/>
</dbReference>
<dbReference type="PANTHER" id="PTHR47505:SF1">
    <property type="entry name" value="DNA UTILIZATION PROTEIN YHGH"/>
    <property type="match status" value="1"/>
</dbReference>
<dbReference type="InterPro" id="IPR029057">
    <property type="entry name" value="PRTase-like"/>
</dbReference>
<feature type="domain" description="Phosphoribosyltransferase" evidence="2">
    <location>
        <begin position="144"/>
        <end position="219"/>
    </location>
</feature>
<accession>A0A1F6ECP0</accession>
<name>A0A1F6ECP0_9BACT</name>
<gene>
    <name evidence="3" type="ORF">A3A35_03305</name>
</gene>
<dbReference type="InterPro" id="IPR000836">
    <property type="entry name" value="PRTase_dom"/>
</dbReference>
<evidence type="ECO:0000259" key="2">
    <source>
        <dbReference type="Pfam" id="PF00156"/>
    </source>
</evidence>
<dbReference type="Gene3D" id="3.40.50.2020">
    <property type="match status" value="1"/>
</dbReference>
<dbReference type="CDD" id="cd06223">
    <property type="entry name" value="PRTases_typeI"/>
    <property type="match status" value="1"/>
</dbReference>
<organism evidence="3 4">
    <name type="scientific">Candidatus Kaiserbacteria bacterium RIFCSPLOWO2_01_FULL_51_21</name>
    <dbReference type="NCBI Taxonomy" id="1798508"/>
    <lineage>
        <taxon>Bacteria</taxon>
        <taxon>Candidatus Kaiseribacteriota</taxon>
    </lineage>
</organism>
<comment type="caution">
    <text evidence="3">The sequence shown here is derived from an EMBL/GenBank/DDBJ whole genome shotgun (WGS) entry which is preliminary data.</text>
</comment>
<dbReference type="STRING" id="1798508.A3A35_03305"/>
<sequence length="221" mass="24824">MLYNENMLPLRSFYDHILNLLLPESGSHLLKITAADLLPHFSRKVPDGEYFSLFDYRDPLIRDLLLALKFRGKRRIAKIFAEVLYDPLIEELADRKLFSSFEKPLLVPVPLSHSRERQRGYNQVELIAVELAALDGNRSFQLATDALQKIKDTPPQTSLQGKAAREENIRGAFATANAPRISERNVILLDDITTTGATLREASAVLRAAGAKQIFCVAIAH</sequence>
<reference evidence="3 4" key="1">
    <citation type="journal article" date="2016" name="Nat. Commun.">
        <title>Thousands of microbial genomes shed light on interconnected biogeochemical processes in an aquifer system.</title>
        <authorList>
            <person name="Anantharaman K."/>
            <person name="Brown C.T."/>
            <person name="Hug L.A."/>
            <person name="Sharon I."/>
            <person name="Castelle C.J."/>
            <person name="Probst A.J."/>
            <person name="Thomas B.C."/>
            <person name="Singh A."/>
            <person name="Wilkins M.J."/>
            <person name="Karaoz U."/>
            <person name="Brodie E.L."/>
            <person name="Williams K.H."/>
            <person name="Hubbard S.S."/>
            <person name="Banfield J.F."/>
        </authorList>
    </citation>
    <scope>NUCLEOTIDE SEQUENCE [LARGE SCALE GENOMIC DNA]</scope>
</reference>
<dbReference type="EMBL" id="MFLV01000022">
    <property type="protein sequence ID" value="OGG71445.1"/>
    <property type="molecule type" value="Genomic_DNA"/>
</dbReference>
<comment type="similarity">
    <text evidence="1">Belongs to the ComF/GntX family.</text>
</comment>
<dbReference type="PANTHER" id="PTHR47505">
    <property type="entry name" value="DNA UTILIZATION PROTEIN YHGH"/>
    <property type="match status" value="1"/>
</dbReference>
<evidence type="ECO:0000256" key="1">
    <source>
        <dbReference type="ARBA" id="ARBA00008007"/>
    </source>
</evidence>
<protein>
    <recommendedName>
        <fullName evidence="2">Phosphoribosyltransferase domain-containing protein</fullName>
    </recommendedName>
</protein>
<dbReference type="AlphaFoldDB" id="A0A1F6ECP0"/>